<protein>
    <submittedName>
        <fullName evidence="2">C-di-GMP-specific phosphodiesterase</fullName>
    </submittedName>
</protein>
<dbReference type="Pfam" id="PF00563">
    <property type="entry name" value="EAL"/>
    <property type="match status" value="1"/>
</dbReference>
<dbReference type="PROSITE" id="PS50883">
    <property type="entry name" value="EAL"/>
    <property type="match status" value="1"/>
</dbReference>
<organism evidence="2 3">
    <name type="scientific">Paucilactobacillus suebicus DSM 5007 = KCTC 3549</name>
    <dbReference type="NCBI Taxonomy" id="1423807"/>
    <lineage>
        <taxon>Bacteria</taxon>
        <taxon>Bacillati</taxon>
        <taxon>Bacillota</taxon>
        <taxon>Bacilli</taxon>
        <taxon>Lactobacillales</taxon>
        <taxon>Lactobacillaceae</taxon>
        <taxon>Paucilactobacillus</taxon>
    </lineage>
</organism>
<name>A0A0R1W2R5_9LACO</name>
<reference evidence="2 3" key="1">
    <citation type="journal article" date="2015" name="Genome Announc.">
        <title>Expanding the biotechnology potential of lactobacilli through comparative genomics of 213 strains and associated genera.</title>
        <authorList>
            <person name="Sun Z."/>
            <person name="Harris H.M."/>
            <person name="McCann A."/>
            <person name="Guo C."/>
            <person name="Argimon S."/>
            <person name="Zhang W."/>
            <person name="Yang X."/>
            <person name="Jeffery I.B."/>
            <person name="Cooney J.C."/>
            <person name="Kagawa T.F."/>
            <person name="Liu W."/>
            <person name="Song Y."/>
            <person name="Salvetti E."/>
            <person name="Wrobel A."/>
            <person name="Rasinkangas P."/>
            <person name="Parkhill J."/>
            <person name="Rea M.C."/>
            <person name="O'Sullivan O."/>
            <person name="Ritari J."/>
            <person name="Douillard F.P."/>
            <person name="Paul Ross R."/>
            <person name="Yang R."/>
            <person name="Briner A.E."/>
            <person name="Felis G.E."/>
            <person name="de Vos W.M."/>
            <person name="Barrangou R."/>
            <person name="Klaenhammer T.R."/>
            <person name="Caufield P.W."/>
            <person name="Cui Y."/>
            <person name="Zhang H."/>
            <person name="O'Toole P.W."/>
        </authorList>
    </citation>
    <scope>NUCLEOTIDE SEQUENCE [LARGE SCALE GENOMIC DNA]</scope>
    <source>
        <strain evidence="2 3">DSM 5007</strain>
    </source>
</reference>
<gene>
    <name evidence="2" type="ORF">FD16_GL000360</name>
</gene>
<dbReference type="eggNOG" id="COG2200">
    <property type="taxonomic scope" value="Bacteria"/>
</dbReference>
<keyword evidence="3" id="KW-1185">Reference proteome</keyword>
<dbReference type="SMART" id="SM00052">
    <property type="entry name" value="EAL"/>
    <property type="match status" value="1"/>
</dbReference>
<dbReference type="OrthoDB" id="2315942at2"/>
<dbReference type="InterPro" id="IPR001633">
    <property type="entry name" value="EAL_dom"/>
</dbReference>
<dbReference type="STRING" id="1423807.FD16_GL000360"/>
<dbReference type="RefSeq" id="WP_010621156.1">
    <property type="nucleotide sequence ID" value="NZ_AZGF01000012.1"/>
</dbReference>
<dbReference type="Gene3D" id="3.20.20.450">
    <property type="entry name" value="EAL domain"/>
    <property type="match status" value="1"/>
</dbReference>
<dbReference type="PATRIC" id="fig|1423807.3.peg.365"/>
<dbReference type="EMBL" id="AZGF01000012">
    <property type="protein sequence ID" value="KRM11991.1"/>
    <property type="molecule type" value="Genomic_DNA"/>
</dbReference>
<dbReference type="Proteomes" id="UP000051820">
    <property type="component" value="Unassembled WGS sequence"/>
</dbReference>
<dbReference type="InterPro" id="IPR035919">
    <property type="entry name" value="EAL_sf"/>
</dbReference>
<dbReference type="AlphaFoldDB" id="A0A0R1W2R5"/>
<comment type="caution">
    <text evidence="2">The sequence shown here is derived from an EMBL/GenBank/DDBJ whole genome shotgun (WGS) entry which is preliminary data.</text>
</comment>
<evidence type="ECO:0000313" key="2">
    <source>
        <dbReference type="EMBL" id="KRM11991.1"/>
    </source>
</evidence>
<feature type="domain" description="EAL" evidence="1">
    <location>
        <begin position="1"/>
        <end position="223"/>
    </location>
</feature>
<accession>A0A0R1W2R5</accession>
<dbReference type="SUPFAM" id="SSF141868">
    <property type="entry name" value="EAL domain-like"/>
    <property type="match status" value="1"/>
</dbReference>
<evidence type="ECO:0000259" key="1">
    <source>
        <dbReference type="PROSITE" id="PS50883"/>
    </source>
</evidence>
<proteinExistence type="predicted"/>
<evidence type="ECO:0000313" key="3">
    <source>
        <dbReference type="Proteomes" id="UP000051820"/>
    </source>
</evidence>
<sequence length="223" mass="25893">MYTFYEQPKYAVSGLDNPPIGYELFIRQWNNNGWQLPKDFNAITSQTLRDLLYETIESMPNNVIMLSFNLEQSQFIDPKFLQMVADVQSRTDIKIFTELTERIAPGVTNQELIDAGRRFHEAGLYVCIDDVGTGQNTPGLVLGMNDYINEYKFAFQNFRPFNDINEIKQKLDFWYNLAQEKGKLLAIEGLEDQKELETVKEKYPCFVVQGYLMGKPQRVEQGE</sequence>